<feature type="repeat" description="WD" evidence="10">
    <location>
        <begin position="297"/>
        <end position="328"/>
    </location>
</feature>
<evidence type="ECO:0000256" key="12">
    <source>
        <dbReference type="SAM" id="MobiDB-lite"/>
    </source>
</evidence>
<feature type="domain" description="Small ribosomal subunit protein uS7" evidence="13">
    <location>
        <begin position="625"/>
        <end position="781"/>
    </location>
</feature>
<dbReference type="PANTHER" id="PTHR22846">
    <property type="entry name" value="WD40 REPEAT PROTEIN"/>
    <property type="match status" value="1"/>
</dbReference>
<feature type="compositionally biased region" description="Basic and acidic residues" evidence="12">
    <location>
        <begin position="181"/>
        <end position="202"/>
    </location>
</feature>
<feature type="repeat" description="WD" evidence="10">
    <location>
        <begin position="436"/>
        <end position="470"/>
    </location>
</feature>
<dbReference type="InterPro" id="IPR015943">
    <property type="entry name" value="WD40/YVTN_repeat-like_dom_sf"/>
</dbReference>
<dbReference type="Proteomes" id="UP001213623">
    <property type="component" value="Chromosome 5"/>
</dbReference>
<evidence type="ECO:0000256" key="1">
    <source>
        <dbReference type="ARBA" id="ARBA00004123"/>
    </source>
</evidence>
<dbReference type="PROSITE" id="PS50896">
    <property type="entry name" value="LISH"/>
    <property type="match status" value="1"/>
</dbReference>
<dbReference type="InterPro" id="IPR023798">
    <property type="entry name" value="Ribosomal_uS7_dom"/>
</dbReference>
<keyword evidence="15" id="KW-1185">Reference proteome</keyword>
<dbReference type="AlphaFoldDB" id="A0AAF0ELH4"/>
<dbReference type="Gene3D" id="2.130.10.10">
    <property type="entry name" value="YVTN repeat-like/Quinoprotein amine dehydrogenase"/>
    <property type="match status" value="1"/>
</dbReference>
<dbReference type="FunFam" id="1.10.455.10:FF:000002">
    <property type="entry name" value="40S ribosomal protein S5"/>
    <property type="match status" value="1"/>
</dbReference>
<evidence type="ECO:0000313" key="15">
    <source>
        <dbReference type="Proteomes" id="UP001213623"/>
    </source>
</evidence>
<accession>A0AAF0ELH4</accession>
<feature type="region of interest" description="Disordered" evidence="12">
    <location>
        <begin position="78"/>
        <end position="101"/>
    </location>
</feature>
<evidence type="ECO:0000256" key="8">
    <source>
        <dbReference type="ARBA" id="ARBA00023242"/>
    </source>
</evidence>
<dbReference type="Pfam" id="PF00400">
    <property type="entry name" value="WD40"/>
    <property type="match status" value="6"/>
</dbReference>
<dbReference type="PROSITE" id="PS50082">
    <property type="entry name" value="WD_REPEATS_2"/>
    <property type="match status" value="5"/>
</dbReference>
<dbReference type="InterPro" id="IPR019775">
    <property type="entry name" value="WD40_repeat_CS"/>
</dbReference>
<dbReference type="GO" id="GO:0003714">
    <property type="term" value="F:transcription corepressor activity"/>
    <property type="evidence" value="ECO:0007669"/>
    <property type="project" value="InterPro"/>
</dbReference>
<dbReference type="NCBIfam" id="NF003106">
    <property type="entry name" value="PRK04027.1"/>
    <property type="match status" value="1"/>
</dbReference>
<dbReference type="CDD" id="cd00200">
    <property type="entry name" value="WD40"/>
    <property type="match status" value="1"/>
</dbReference>
<reference evidence="14" key="1">
    <citation type="submission" date="2023-03" db="EMBL/GenBank/DDBJ databases">
        <title>Mating type loci evolution in Malassezia.</title>
        <authorList>
            <person name="Coelho M.A."/>
        </authorList>
    </citation>
    <scope>NUCLEOTIDE SEQUENCE</scope>
    <source>
        <strain evidence="14">CBS 9557</strain>
    </source>
</reference>
<sequence length="781" mass="84251">MPKEESNARFTASEVNLLIYHYLKESGFLHTCFTFRYEARLDDVPAAREPIVQPGQLLHYLQRGLMYVSAERQVEQVRLSSPKTQGETATAPAPQALVTSDPALANVRLTPPPSAPEKGIAQKDVASQTIPLGPTPTLAPAPPAPGPAPSAPLPAAPPAVPAKPLEDDVGTKRHAGWDAPASEKRAKTDPDDMDMTEDRESHPQPVGPPPKSKAKKGGHGHRVSGPKGAQRRLPDPDITRSEDPNAAILTGHGAEVFALAWNPTVPNLLASGAGDATVRIWDLSVPNEAPAICKHLPPTQAKNVSTMAWNPDGTLLASGSYDGILRLWTPQGDLHLVMSMHQGPIFAVRWNRKGNMLLTGSADGTAIVWDVSSGRTRQQFSLHADNVLDVQWLTGDYDCHGAHPNQSVADAIFATCSADNSVQICKLGEPKPLKAFVRHTDEVNSIRFDPSQSLIASASDDGAVHVWSVDVPGVATPSLSKAPVDHEGPVRVLAGHKEEVYALAWCPTGPGSTHPDQPRMLASASFDHTACLWNVDTGECLHVIDKHERSVYALCFSPCARYLATGGIDHRVLVTRISVGVPKNIAAVAAPEVGSVRLFGKWDAQDVEVKDISLTDYISLRNAVYAPHTAGRYATKQFRKAQMPIVERLVNALMFHGRNNGKKLMAVRIVAHAFEIIHLLTDANPIQILVDAIINTGPREDSTRIGSQGTVRRQAVDVSPLRRVNQSIALLTTGTRESAFRNVKSIAECLADELINAAKGSSNSFAIKKKDELERVAKSNR</sequence>
<keyword evidence="6" id="KW-0805">Transcription regulation</keyword>
<dbReference type="GO" id="GO:0015935">
    <property type="term" value="C:small ribosomal subunit"/>
    <property type="evidence" value="ECO:0007669"/>
    <property type="project" value="InterPro"/>
</dbReference>
<dbReference type="NCBIfam" id="TIGR01028">
    <property type="entry name" value="uS7_euk_arch"/>
    <property type="match status" value="1"/>
</dbReference>
<dbReference type="PROSITE" id="PS00678">
    <property type="entry name" value="WD_REPEATS_1"/>
    <property type="match status" value="3"/>
</dbReference>
<dbReference type="CDD" id="cd14867">
    <property type="entry name" value="uS7_Eukaryote"/>
    <property type="match status" value="1"/>
</dbReference>
<feature type="repeat" description="WD" evidence="10">
    <location>
        <begin position="493"/>
        <end position="543"/>
    </location>
</feature>
<proteinExistence type="inferred from homology"/>
<dbReference type="PROSITE" id="PS00052">
    <property type="entry name" value="RIBOSOMAL_S7"/>
    <property type="match status" value="1"/>
</dbReference>
<dbReference type="InterPro" id="IPR001680">
    <property type="entry name" value="WD40_rpt"/>
</dbReference>
<gene>
    <name evidence="14" type="ORF">MNAN1_002972</name>
</gene>
<protein>
    <recommendedName>
        <fullName evidence="13">Small ribosomal subunit protein uS7 domain-containing protein</fullName>
    </recommendedName>
</protein>
<keyword evidence="8" id="KW-0539">Nucleus</keyword>
<feature type="compositionally biased region" description="Basic residues" evidence="12">
    <location>
        <begin position="212"/>
        <end position="224"/>
    </location>
</feature>
<feature type="repeat" description="WD" evidence="10">
    <location>
        <begin position="338"/>
        <end position="379"/>
    </location>
</feature>
<evidence type="ECO:0000256" key="5">
    <source>
        <dbReference type="ARBA" id="ARBA00022980"/>
    </source>
</evidence>
<evidence type="ECO:0000313" key="14">
    <source>
        <dbReference type="EMBL" id="WFD27964.1"/>
    </source>
</evidence>
<comment type="similarity">
    <text evidence="2 11">Belongs to the universal ribosomal protein uS7 family.</text>
</comment>
<dbReference type="InterPro" id="IPR036823">
    <property type="entry name" value="Ribosomal_uS7_dom_sf"/>
</dbReference>
<dbReference type="InterPro" id="IPR006594">
    <property type="entry name" value="LisH"/>
</dbReference>
<evidence type="ECO:0000256" key="10">
    <source>
        <dbReference type="PROSITE-ProRule" id="PRU00221"/>
    </source>
</evidence>
<dbReference type="InterPro" id="IPR020472">
    <property type="entry name" value="WD40_PAC1"/>
</dbReference>
<dbReference type="EMBL" id="CP119896">
    <property type="protein sequence ID" value="WFD27964.1"/>
    <property type="molecule type" value="Genomic_DNA"/>
</dbReference>
<keyword evidence="3 10" id="KW-0853">WD repeat</keyword>
<dbReference type="InterPro" id="IPR005716">
    <property type="entry name" value="Ribosomal_uS7_euk/arc"/>
</dbReference>
<dbReference type="Pfam" id="PF00177">
    <property type="entry name" value="Ribosomal_S7"/>
    <property type="match status" value="1"/>
</dbReference>
<dbReference type="FunFam" id="2.130.10.10:FF:000218">
    <property type="entry name" value="WD40 repeat-containing protein HOS15"/>
    <property type="match status" value="1"/>
</dbReference>
<dbReference type="GO" id="GO:0034967">
    <property type="term" value="C:Set3 complex"/>
    <property type="evidence" value="ECO:0007669"/>
    <property type="project" value="TreeGrafter"/>
</dbReference>
<feature type="compositionally biased region" description="Polar residues" evidence="12">
    <location>
        <begin position="78"/>
        <end position="88"/>
    </location>
</feature>
<feature type="repeat" description="WD" evidence="10">
    <location>
        <begin position="249"/>
        <end position="284"/>
    </location>
</feature>
<evidence type="ECO:0000256" key="2">
    <source>
        <dbReference type="ARBA" id="ARBA00007151"/>
    </source>
</evidence>
<feature type="region of interest" description="Disordered" evidence="12">
    <location>
        <begin position="129"/>
        <end position="241"/>
    </location>
</feature>
<dbReference type="SUPFAM" id="SSF47973">
    <property type="entry name" value="Ribosomal protein S7"/>
    <property type="match status" value="1"/>
</dbReference>
<dbReference type="PROSITE" id="PS50294">
    <property type="entry name" value="WD_REPEATS_REGION"/>
    <property type="match status" value="4"/>
</dbReference>
<dbReference type="InterPro" id="IPR020606">
    <property type="entry name" value="Ribosomal_uS7_CS"/>
</dbReference>
<evidence type="ECO:0000259" key="13">
    <source>
        <dbReference type="Pfam" id="PF00177"/>
    </source>
</evidence>
<organism evidence="14 15">
    <name type="scientific">Malassezia nana</name>
    <dbReference type="NCBI Taxonomy" id="180528"/>
    <lineage>
        <taxon>Eukaryota</taxon>
        <taxon>Fungi</taxon>
        <taxon>Dikarya</taxon>
        <taxon>Basidiomycota</taxon>
        <taxon>Ustilaginomycotina</taxon>
        <taxon>Malasseziomycetes</taxon>
        <taxon>Malasseziales</taxon>
        <taxon>Malasseziaceae</taxon>
        <taxon>Malassezia</taxon>
    </lineage>
</organism>
<comment type="subcellular location">
    <subcellularLocation>
        <location evidence="1">Nucleus</location>
    </subcellularLocation>
</comment>
<dbReference type="GO" id="GO:0003723">
    <property type="term" value="F:RNA binding"/>
    <property type="evidence" value="ECO:0007669"/>
    <property type="project" value="InterPro"/>
</dbReference>
<feature type="compositionally biased region" description="Basic and acidic residues" evidence="12">
    <location>
        <begin position="232"/>
        <end position="241"/>
    </location>
</feature>
<keyword evidence="7" id="KW-0804">Transcription</keyword>
<dbReference type="Gene3D" id="1.20.960.30">
    <property type="match status" value="1"/>
</dbReference>
<dbReference type="GO" id="GO:0006412">
    <property type="term" value="P:translation"/>
    <property type="evidence" value="ECO:0007669"/>
    <property type="project" value="InterPro"/>
</dbReference>
<evidence type="ECO:0000256" key="4">
    <source>
        <dbReference type="ARBA" id="ARBA00022737"/>
    </source>
</evidence>
<evidence type="ECO:0000256" key="11">
    <source>
        <dbReference type="RuleBase" id="RU003619"/>
    </source>
</evidence>
<dbReference type="GO" id="GO:0006357">
    <property type="term" value="P:regulation of transcription by RNA polymerase II"/>
    <property type="evidence" value="ECO:0007669"/>
    <property type="project" value="TreeGrafter"/>
</dbReference>
<evidence type="ECO:0000256" key="6">
    <source>
        <dbReference type="ARBA" id="ARBA00023015"/>
    </source>
</evidence>
<dbReference type="SUPFAM" id="SSF50978">
    <property type="entry name" value="WD40 repeat-like"/>
    <property type="match status" value="1"/>
</dbReference>
<feature type="compositionally biased region" description="Pro residues" evidence="12">
    <location>
        <begin position="133"/>
        <end position="161"/>
    </location>
</feature>
<dbReference type="SMART" id="SM00320">
    <property type="entry name" value="WD40"/>
    <property type="match status" value="7"/>
</dbReference>
<dbReference type="Pfam" id="PF08513">
    <property type="entry name" value="LisH"/>
    <property type="match status" value="1"/>
</dbReference>
<name>A0AAF0ELH4_9BASI</name>
<dbReference type="GO" id="GO:0003735">
    <property type="term" value="F:structural constituent of ribosome"/>
    <property type="evidence" value="ECO:0007669"/>
    <property type="project" value="InterPro"/>
</dbReference>
<dbReference type="InterPro" id="IPR045183">
    <property type="entry name" value="Ebi-like"/>
</dbReference>
<keyword evidence="9 11" id="KW-0687">Ribonucleoprotein</keyword>
<dbReference type="PRINTS" id="PR00320">
    <property type="entry name" value="GPROTEINBRPT"/>
</dbReference>
<keyword evidence="4" id="KW-0677">Repeat</keyword>
<keyword evidence="5 11" id="KW-0689">Ribosomal protein</keyword>
<evidence type="ECO:0000256" key="9">
    <source>
        <dbReference type="ARBA" id="ARBA00023274"/>
    </source>
</evidence>
<dbReference type="Gene3D" id="1.10.455.10">
    <property type="entry name" value="Ribosomal protein S7 domain"/>
    <property type="match status" value="1"/>
</dbReference>
<dbReference type="PANTHER" id="PTHR22846:SF2">
    <property type="entry name" value="F-BOX-LIKE_WD REPEAT-CONTAINING PROTEIN EBI"/>
    <property type="match status" value="1"/>
</dbReference>
<evidence type="ECO:0000256" key="7">
    <source>
        <dbReference type="ARBA" id="ARBA00023163"/>
    </source>
</evidence>
<evidence type="ECO:0000256" key="3">
    <source>
        <dbReference type="ARBA" id="ARBA00022574"/>
    </source>
</evidence>
<dbReference type="SMART" id="SM00667">
    <property type="entry name" value="LisH"/>
    <property type="match status" value="1"/>
</dbReference>
<dbReference type="InterPro" id="IPR036322">
    <property type="entry name" value="WD40_repeat_dom_sf"/>
</dbReference>